<evidence type="ECO:0000313" key="2">
    <source>
        <dbReference type="Proteomes" id="UP001143910"/>
    </source>
</evidence>
<dbReference type="Proteomes" id="UP001143910">
    <property type="component" value="Unassembled WGS sequence"/>
</dbReference>
<protein>
    <submittedName>
        <fullName evidence="1">Uncharacterized protein</fullName>
    </submittedName>
</protein>
<evidence type="ECO:0000313" key="1">
    <source>
        <dbReference type="EMBL" id="KAJ2980835.1"/>
    </source>
</evidence>
<proteinExistence type="predicted"/>
<name>A0ACC1NNI1_9HYPO</name>
<comment type="caution">
    <text evidence="1">The sequence shown here is derived from an EMBL/GenBank/DDBJ whole genome shotgun (WGS) entry which is preliminary data.</text>
</comment>
<organism evidence="1 2">
    <name type="scientific">Zarea fungicola</name>
    <dbReference type="NCBI Taxonomy" id="93591"/>
    <lineage>
        <taxon>Eukaryota</taxon>
        <taxon>Fungi</taxon>
        <taxon>Dikarya</taxon>
        <taxon>Ascomycota</taxon>
        <taxon>Pezizomycotina</taxon>
        <taxon>Sordariomycetes</taxon>
        <taxon>Hypocreomycetidae</taxon>
        <taxon>Hypocreales</taxon>
        <taxon>Cordycipitaceae</taxon>
        <taxon>Zarea</taxon>
    </lineage>
</organism>
<sequence>MGGSRDGMFGFSLQPEQPSSIDYYTHRAYRTYPRRRSCIFGALTSGAMRAMSSSSLTGVYNPSQPGSNGQMASQGRHIGDGQQDNLAYPGQRRSDATGTEAQRRPGIMSTGANRRGQLNGTGVVGSLATNTTYAGGAVDRQNPGHYEDAPPPPYQAAVVDGRAPQVPRRHDHKGP</sequence>
<accession>A0ACC1NNI1</accession>
<reference evidence="1" key="1">
    <citation type="submission" date="2022-08" db="EMBL/GenBank/DDBJ databases">
        <title>Genome Sequence of Lecanicillium fungicola.</title>
        <authorList>
            <person name="Buettner E."/>
        </authorList>
    </citation>
    <scope>NUCLEOTIDE SEQUENCE</scope>
    <source>
        <strain evidence="1">Babe33</strain>
    </source>
</reference>
<dbReference type="EMBL" id="JANJQO010000169">
    <property type="protein sequence ID" value="KAJ2980835.1"/>
    <property type="molecule type" value="Genomic_DNA"/>
</dbReference>
<keyword evidence="2" id="KW-1185">Reference proteome</keyword>
<gene>
    <name evidence="1" type="ORF">NQ176_g2400</name>
</gene>